<evidence type="ECO:0000313" key="5">
    <source>
        <dbReference type="EMBL" id="MFC6644176.1"/>
    </source>
</evidence>
<dbReference type="GO" id="GO:0016798">
    <property type="term" value="F:hydrolase activity, acting on glycosyl bonds"/>
    <property type="evidence" value="ECO:0007669"/>
    <property type="project" value="UniProtKB-KW"/>
</dbReference>
<dbReference type="EMBL" id="JBHSWI010000001">
    <property type="protein sequence ID" value="MFC6644176.1"/>
    <property type="molecule type" value="Genomic_DNA"/>
</dbReference>
<dbReference type="InterPro" id="IPR006311">
    <property type="entry name" value="TAT_signal"/>
</dbReference>
<gene>
    <name evidence="5" type="ORF">ACFQBQ_00925</name>
</gene>
<evidence type="ECO:0000256" key="3">
    <source>
        <dbReference type="ARBA" id="ARBA00023295"/>
    </source>
</evidence>
<keyword evidence="3 4" id="KW-0326">Glycosidase</keyword>
<keyword evidence="6" id="KW-1185">Reference proteome</keyword>
<dbReference type="PANTHER" id="PTHR31339:SF9">
    <property type="entry name" value="PLASMIN AND FIBRONECTIN-BINDING PROTEIN A"/>
    <property type="match status" value="1"/>
</dbReference>
<dbReference type="Pfam" id="PF00295">
    <property type="entry name" value="Glyco_hydro_28"/>
    <property type="match status" value="1"/>
</dbReference>
<reference evidence="6" key="1">
    <citation type="journal article" date="2019" name="Int. J. Syst. Evol. Microbiol.">
        <title>The Global Catalogue of Microorganisms (GCM) 10K type strain sequencing project: providing services to taxonomists for standard genome sequencing and annotation.</title>
        <authorList>
            <consortium name="The Broad Institute Genomics Platform"/>
            <consortium name="The Broad Institute Genome Sequencing Center for Infectious Disease"/>
            <person name="Wu L."/>
            <person name="Ma J."/>
        </authorList>
    </citation>
    <scope>NUCLEOTIDE SEQUENCE [LARGE SCALE GENOMIC DNA]</scope>
    <source>
        <strain evidence="6">CGMCC 1.16026</strain>
    </source>
</reference>
<accession>A0ABW1Z3P3</accession>
<organism evidence="5 6">
    <name type="scientific">Granulicella cerasi</name>
    <dbReference type="NCBI Taxonomy" id="741063"/>
    <lineage>
        <taxon>Bacteria</taxon>
        <taxon>Pseudomonadati</taxon>
        <taxon>Acidobacteriota</taxon>
        <taxon>Terriglobia</taxon>
        <taxon>Terriglobales</taxon>
        <taxon>Acidobacteriaceae</taxon>
        <taxon>Granulicella</taxon>
    </lineage>
</organism>
<evidence type="ECO:0000256" key="2">
    <source>
        <dbReference type="ARBA" id="ARBA00022801"/>
    </source>
</evidence>
<keyword evidence="2 4" id="KW-0378">Hydrolase</keyword>
<sequence>MSGEQKLLDRRRFLAATGMAGAMSITAAAQGKVVAASSEGAVADGRTLNTVALQRAIDRAHEAGGGVVVLTPGVYLSGGLQLRSNVTLRLEAGSELLGSPRTEDYQYHPGPAEEGDANGRHLIFAIDAENIAVEGLGTIDGNGAHFWHRKGRPQAKPEDMWADVVAWDYEAATPRRPAPMLEFARCRNVRVEGVTLANAPSWTMRPIACESVWIHGVRVRNPIFAPNTDGMDITASRNVFISDCDIATGDDAICIKSENPYGELLPTKNITITNCVFTTCCNGLKLGTATYGRFENITFSNSVIYNEASSPLNERVIAGIALEMVDGGSIEGVAISNIVMENVRTPLFVRLGERHKGRGSFVRDIKISGIQARGALLTSSIMGVEGMPVENVSLRDISIATVEKGERKWAHGMPPEMREFYPEARMFGRLPAAGLYVRHAKGISVSAFSLNSETPDPRPVIATEDVSDVELLHVKASAAAEGEPLLRLRNTQNAWVSGTRAPAGTAVFVEVAGATSSGIALHGNETSSAAKVVAFAENAKAEAVTGA</sequence>
<evidence type="ECO:0000313" key="6">
    <source>
        <dbReference type="Proteomes" id="UP001596391"/>
    </source>
</evidence>
<dbReference type="SMART" id="SM00710">
    <property type="entry name" value="PbH1"/>
    <property type="match status" value="5"/>
</dbReference>
<dbReference type="InterPro" id="IPR012334">
    <property type="entry name" value="Pectin_lyas_fold"/>
</dbReference>
<evidence type="ECO:0000256" key="1">
    <source>
        <dbReference type="ARBA" id="ARBA00008834"/>
    </source>
</evidence>
<comment type="similarity">
    <text evidence="1 4">Belongs to the glycosyl hydrolase 28 family.</text>
</comment>
<proteinExistence type="inferred from homology"/>
<dbReference type="Proteomes" id="UP001596391">
    <property type="component" value="Unassembled WGS sequence"/>
</dbReference>
<dbReference type="RefSeq" id="WP_263372122.1">
    <property type="nucleotide sequence ID" value="NZ_JAGSYD010000004.1"/>
</dbReference>
<dbReference type="InterPro" id="IPR000743">
    <property type="entry name" value="Glyco_hydro_28"/>
</dbReference>
<dbReference type="SUPFAM" id="SSF51126">
    <property type="entry name" value="Pectin lyase-like"/>
    <property type="match status" value="1"/>
</dbReference>
<evidence type="ECO:0000256" key="4">
    <source>
        <dbReference type="RuleBase" id="RU361169"/>
    </source>
</evidence>
<dbReference type="EC" id="3.2.1.-" evidence="5"/>
<dbReference type="InterPro" id="IPR006626">
    <property type="entry name" value="PbH1"/>
</dbReference>
<dbReference type="InterPro" id="IPR011050">
    <property type="entry name" value="Pectin_lyase_fold/virulence"/>
</dbReference>
<dbReference type="PANTHER" id="PTHR31339">
    <property type="entry name" value="PECTIN LYASE-RELATED"/>
    <property type="match status" value="1"/>
</dbReference>
<dbReference type="PROSITE" id="PS51318">
    <property type="entry name" value="TAT"/>
    <property type="match status" value="1"/>
</dbReference>
<protein>
    <submittedName>
        <fullName evidence="5">Glycoside hydrolase family 28 protein</fullName>
        <ecNumber evidence="5">3.2.1.-</ecNumber>
    </submittedName>
</protein>
<dbReference type="Gene3D" id="2.160.20.10">
    <property type="entry name" value="Single-stranded right-handed beta-helix, Pectin lyase-like"/>
    <property type="match status" value="1"/>
</dbReference>
<comment type="caution">
    <text evidence="5">The sequence shown here is derived from an EMBL/GenBank/DDBJ whole genome shotgun (WGS) entry which is preliminary data.</text>
</comment>
<name>A0ABW1Z3P3_9BACT</name>
<dbReference type="InterPro" id="IPR051801">
    <property type="entry name" value="GH28_Enzymes"/>
</dbReference>